<evidence type="ECO:0000256" key="6">
    <source>
        <dbReference type="SAM" id="MobiDB-lite"/>
    </source>
</evidence>
<name>A0AAV6UHE2_9ARAC</name>
<dbReference type="PANTHER" id="PTHR45776">
    <property type="entry name" value="MIP04163P"/>
    <property type="match status" value="1"/>
</dbReference>
<proteinExistence type="predicted"/>
<keyword evidence="3" id="KW-0238">DNA-binding</keyword>
<protein>
    <recommendedName>
        <fullName evidence="7">MiT/TFE transcription factors N-terminal domain-containing protein</fullName>
    </recommendedName>
</protein>
<comment type="caution">
    <text evidence="8">The sequence shown here is derived from an EMBL/GenBank/DDBJ whole genome shotgun (WGS) entry which is preliminary data.</text>
</comment>
<evidence type="ECO:0000256" key="1">
    <source>
        <dbReference type="ARBA" id="ARBA00004123"/>
    </source>
</evidence>
<dbReference type="InterPro" id="IPR031867">
    <property type="entry name" value="MiT/TFE_N"/>
</dbReference>
<keyword evidence="9" id="KW-1185">Reference proteome</keyword>
<feature type="region of interest" description="Disordered" evidence="6">
    <location>
        <begin position="27"/>
        <end position="53"/>
    </location>
</feature>
<feature type="compositionally biased region" description="Pro residues" evidence="6">
    <location>
        <begin position="36"/>
        <end position="50"/>
    </location>
</feature>
<dbReference type="AlphaFoldDB" id="A0AAV6UHE2"/>
<evidence type="ECO:0000313" key="8">
    <source>
        <dbReference type="EMBL" id="KAG8183213.1"/>
    </source>
</evidence>
<comment type="subcellular location">
    <subcellularLocation>
        <location evidence="1">Nucleus</location>
    </subcellularLocation>
</comment>
<evidence type="ECO:0000259" key="7">
    <source>
        <dbReference type="Pfam" id="PF15951"/>
    </source>
</evidence>
<sequence>MLNRTVFKQLLMRKQLQELKMKEQLEEEQLPFSFSSPPPSSPPQQPPPPRNVQVPGQVLVVHTQLENPTAYHLRETQRWQVRDYLLSQSSQGV</sequence>
<keyword evidence="4" id="KW-0804">Transcription</keyword>
<organism evidence="8 9">
    <name type="scientific">Oedothorax gibbosus</name>
    <dbReference type="NCBI Taxonomy" id="931172"/>
    <lineage>
        <taxon>Eukaryota</taxon>
        <taxon>Metazoa</taxon>
        <taxon>Ecdysozoa</taxon>
        <taxon>Arthropoda</taxon>
        <taxon>Chelicerata</taxon>
        <taxon>Arachnida</taxon>
        <taxon>Araneae</taxon>
        <taxon>Araneomorphae</taxon>
        <taxon>Entelegynae</taxon>
        <taxon>Araneoidea</taxon>
        <taxon>Linyphiidae</taxon>
        <taxon>Erigoninae</taxon>
        <taxon>Oedothorax</taxon>
    </lineage>
</organism>
<dbReference type="Pfam" id="PF15951">
    <property type="entry name" value="MITF_TFEB_C_3_N"/>
    <property type="match status" value="1"/>
</dbReference>
<accession>A0AAV6UHE2</accession>
<evidence type="ECO:0000256" key="3">
    <source>
        <dbReference type="ARBA" id="ARBA00023125"/>
    </source>
</evidence>
<evidence type="ECO:0000256" key="5">
    <source>
        <dbReference type="ARBA" id="ARBA00023242"/>
    </source>
</evidence>
<dbReference type="GO" id="GO:0005634">
    <property type="term" value="C:nucleus"/>
    <property type="evidence" value="ECO:0007669"/>
    <property type="project" value="UniProtKB-SubCell"/>
</dbReference>
<reference evidence="8 9" key="1">
    <citation type="journal article" date="2022" name="Nat. Ecol. Evol.">
        <title>A masculinizing supergene underlies an exaggerated male reproductive morph in a spider.</title>
        <authorList>
            <person name="Hendrickx F."/>
            <person name="De Corte Z."/>
            <person name="Sonet G."/>
            <person name="Van Belleghem S.M."/>
            <person name="Kostlbacher S."/>
            <person name="Vangestel C."/>
        </authorList>
    </citation>
    <scope>NUCLEOTIDE SEQUENCE [LARGE SCALE GENOMIC DNA]</scope>
    <source>
        <strain evidence="8">W744_W776</strain>
    </source>
</reference>
<dbReference type="EMBL" id="JAFNEN010000427">
    <property type="protein sequence ID" value="KAG8183213.1"/>
    <property type="molecule type" value="Genomic_DNA"/>
</dbReference>
<dbReference type="GO" id="GO:0000981">
    <property type="term" value="F:DNA-binding transcription factor activity, RNA polymerase II-specific"/>
    <property type="evidence" value="ECO:0007669"/>
    <property type="project" value="TreeGrafter"/>
</dbReference>
<evidence type="ECO:0000256" key="2">
    <source>
        <dbReference type="ARBA" id="ARBA00023015"/>
    </source>
</evidence>
<evidence type="ECO:0000256" key="4">
    <source>
        <dbReference type="ARBA" id="ARBA00023163"/>
    </source>
</evidence>
<dbReference type="Proteomes" id="UP000827092">
    <property type="component" value="Unassembled WGS sequence"/>
</dbReference>
<dbReference type="PANTHER" id="PTHR45776:SF2">
    <property type="entry name" value="MIP04163P"/>
    <property type="match status" value="1"/>
</dbReference>
<feature type="domain" description="MiT/TFE transcription factors N-terminal" evidence="7">
    <location>
        <begin position="4"/>
        <end position="88"/>
    </location>
</feature>
<keyword evidence="2" id="KW-0805">Transcription regulation</keyword>
<gene>
    <name evidence="8" type="ORF">JTE90_005662</name>
</gene>
<evidence type="ECO:0000313" key="9">
    <source>
        <dbReference type="Proteomes" id="UP000827092"/>
    </source>
</evidence>
<keyword evidence="5" id="KW-0539">Nucleus</keyword>
<dbReference type="GO" id="GO:0000978">
    <property type="term" value="F:RNA polymerase II cis-regulatory region sequence-specific DNA binding"/>
    <property type="evidence" value="ECO:0007669"/>
    <property type="project" value="TreeGrafter"/>
</dbReference>